<evidence type="ECO:0000313" key="1">
    <source>
        <dbReference type="EMBL" id="UQC89222.1"/>
    </source>
</evidence>
<reference evidence="1" key="1">
    <citation type="journal article" date="2021" name="Mol. Plant Microbe Interact.">
        <title>Complete Genome Sequence of the Plant-Pathogenic Fungus Colletotrichum lupini.</title>
        <authorList>
            <person name="Baroncelli R."/>
            <person name="Pensec F."/>
            <person name="Da Lio D."/>
            <person name="Boufleur T."/>
            <person name="Vicente I."/>
            <person name="Sarrocco S."/>
            <person name="Picot A."/>
            <person name="Baraldi E."/>
            <person name="Sukno S."/>
            <person name="Thon M."/>
            <person name="Le Floch G."/>
        </authorList>
    </citation>
    <scope>NUCLEOTIDE SEQUENCE</scope>
    <source>
        <strain evidence="1">IMI 504893</strain>
    </source>
</reference>
<dbReference type="GeneID" id="73348687"/>
<keyword evidence="2" id="KW-1185">Reference proteome</keyword>
<proteinExistence type="predicted"/>
<accession>A0A9Q8T6Q3</accession>
<dbReference type="EMBL" id="CP019480">
    <property type="protein sequence ID" value="UQC89222.1"/>
    <property type="molecule type" value="Genomic_DNA"/>
</dbReference>
<evidence type="ECO:0000313" key="2">
    <source>
        <dbReference type="Proteomes" id="UP000830671"/>
    </source>
</evidence>
<gene>
    <name evidence="1" type="ORF">CLUP02_14750</name>
</gene>
<dbReference type="KEGG" id="clup:CLUP02_14750"/>
<dbReference type="AlphaFoldDB" id="A0A9Q8T6Q3"/>
<name>A0A9Q8T6Q3_9PEZI</name>
<sequence length="45" mass="5100">MSNIVHYEGPKMAKCDEYAGGNQYGPRFGVEVAWEPPKKVSERGW</sequence>
<protein>
    <submittedName>
        <fullName evidence="1">Uncharacterized protein</fullName>
    </submittedName>
</protein>
<dbReference type="Proteomes" id="UP000830671">
    <property type="component" value="Chromosome 8"/>
</dbReference>
<dbReference type="RefSeq" id="XP_049150823.1">
    <property type="nucleotide sequence ID" value="XM_049293677.1"/>
</dbReference>
<organism evidence="1 2">
    <name type="scientific">Colletotrichum lupini</name>
    <dbReference type="NCBI Taxonomy" id="145971"/>
    <lineage>
        <taxon>Eukaryota</taxon>
        <taxon>Fungi</taxon>
        <taxon>Dikarya</taxon>
        <taxon>Ascomycota</taxon>
        <taxon>Pezizomycotina</taxon>
        <taxon>Sordariomycetes</taxon>
        <taxon>Hypocreomycetidae</taxon>
        <taxon>Glomerellales</taxon>
        <taxon>Glomerellaceae</taxon>
        <taxon>Colletotrichum</taxon>
        <taxon>Colletotrichum acutatum species complex</taxon>
    </lineage>
</organism>